<dbReference type="InterPro" id="IPR035979">
    <property type="entry name" value="RBD_domain_sf"/>
</dbReference>
<dbReference type="OMA" id="TQEMKPR"/>
<dbReference type="SUPFAM" id="SSF54928">
    <property type="entry name" value="RNA-binding domain, RBD"/>
    <property type="match status" value="1"/>
</dbReference>
<dbReference type="eggNOG" id="ENOG502S19D">
    <property type="taxonomic scope" value="Eukaryota"/>
</dbReference>
<keyword evidence="1" id="KW-0694">RNA-binding</keyword>
<evidence type="ECO:0000313" key="5">
    <source>
        <dbReference type="Proteomes" id="UP000000709"/>
    </source>
</evidence>
<dbReference type="EMBL" id="GL996504">
    <property type="protein sequence ID" value="EGW31062.1"/>
    <property type="molecule type" value="Genomic_DNA"/>
</dbReference>
<dbReference type="AlphaFoldDB" id="G3ASE4"/>
<dbReference type="Gene3D" id="3.30.70.330">
    <property type="match status" value="1"/>
</dbReference>
<dbReference type="GO" id="GO:0003723">
    <property type="term" value="F:RNA binding"/>
    <property type="evidence" value="ECO:0007669"/>
    <property type="project" value="UniProtKB-UniRule"/>
</dbReference>
<dbReference type="SMART" id="SM00360">
    <property type="entry name" value="RRM"/>
    <property type="match status" value="1"/>
</dbReference>
<feature type="region of interest" description="Disordered" evidence="2">
    <location>
        <begin position="79"/>
        <end position="100"/>
    </location>
</feature>
<dbReference type="OrthoDB" id="7763451at2759"/>
<evidence type="ECO:0000256" key="1">
    <source>
        <dbReference type="PROSITE-ProRule" id="PRU00176"/>
    </source>
</evidence>
<feature type="region of interest" description="Disordered" evidence="2">
    <location>
        <begin position="232"/>
        <end position="272"/>
    </location>
</feature>
<organism evidence="5">
    <name type="scientific">Spathaspora passalidarum (strain NRRL Y-27907 / 11-Y1)</name>
    <dbReference type="NCBI Taxonomy" id="619300"/>
    <lineage>
        <taxon>Eukaryota</taxon>
        <taxon>Fungi</taxon>
        <taxon>Dikarya</taxon>
        <taxon>Ascomycota</taxon>
        <taxon>Saccharomycotina</taxon>
        <taxon>Pichiomycetes</taxon>
        <taxon>Debaryomycetaceae</taxon>
        <taxon>Spathaspora</taxon>
    </lineage>
</organism>
<dbReference type="HOGENOM" id="CLU_074138_0_0_1"/>
<proteinExistence type="predicted"/>
<dbReference type="Proteomes" id="UP000000709">
    <property type="component" value="Unassembled WGS sequence"/>
</dbReference>
<dbReference type="InParanoid" id="G3ASE4"/>
<dbReference type="RefSeq" id="XP_007377095.1">
    <property type="nucleotide sequence ID" value="XM_007377033.1"/>
</dbReference>
<dbReference type="InterPro" id="IPR012677">
    <property type="entry name" value="Nucleotide-bd_a/b_plait_sf"/>
</dbReference>
<accession>G3ASE4</accession>
<gene>
    <name evidence="4" type="ORF">SPAPADRAFT_62964</name>
</gene>
<protein>
    <recommendedName>
        <fullName evidence="3">RRM domain-containing protein</fullName>
    </recommendedName>
</protein>
<evidence type="ECO:0000313" key="4">
    <source>
        <dbReference type="EMBL" id="EGW31062.1"/>
    </source>
</evidence>
<name>G3ASE4_SPAPN</name>
<sequence length="272" mass="29263">MSKVIASNIPSSISSDKIKEFFSFCGTVDKIEPLLNNGEYKRVEITFASEKAVDTALLLNDAEFGGAYIQVDPVHPISSPSSVAQTPSTSKSGTLEDVPQEDKPKYAIMAQLLAEGYVLSDKIIAKAIELDKQRGISSQFKDFVVDLDKRYVHFHDPESQASKNLKLAQEKAQARANDLQGIYESKVKHYLVAAANHPLGVKIHDFYKGISSDVLDVHAEAKRLADLKKATVTGSATTNPPAAASEGAPPYTVGTSPESLAAAAAATDEKKK</sequence>
<reference evidence="4 5" key="1">
    <citation type="journal article" date="2011" name="Proc. Natl. Acad. Sci. U.S.A.">
        <title>Comparative genomics of xylose-fermenting fungi for enhanced biofuel production.</title>
        <authorList>
            <person name="Wohlbach D.J."/>
            <person name="Kuo A."/>
            <person name="Sato T.K."/>
            <person name="Potts K.M."/>
            <person name="Salamov A.A."/>
            <person name="LaButti K.M."/>
            <person name="Sun H."/>
            <person name="Clum A."/>
            <person name="Pangilinan J.L."/>
            <person name="Lindquist E.A."/>
            <person name="Lucas S."/>
            <person name="Lapidus A."/>
            <person name="Jin M."/>
            <person name="Gunawan C."/>
            <person name="Balan V."/>
            <person name="Dale B.E."/>
            <person name="Jeffries T.W."/>
            <person name="Zinkel R."/>
            <person name="Barry K.W."/>
            <person name="Grigoriev I.V."/>
            <person name="Gasch A.P."/>
        </authorList>
    </citation>
    <scope>NUCLEOTIDE SEQUENCE [LARGE SCALE GENOMIC DNA]</scope>
    <source>
        <strain evidence="5">NRRL Y-27907 / 11-Y1</strain>
    </source>
</reference>
<dbReference type="GeneID" id="18874539"/>
<feature type="compositionally biased region" description="Polar residues" evidence="2">
    <location>
        <begin position="79"/>
        <end position="93"/>
    </location>
</feature>
<keyword evidence="5" id="KW-1185">Reference proteome</keyword>
<evidence type="ECO:0000256" key="2">
    <source>
        <dbReference type="SAM" id="MobiDB-lite"/>
    </source>
</evidence>
<dbReference type="STRING" id="619300.G3ASE4"/>
<dbReference type="KEGG" id="spaa:SPAPADRAFT_62964"/>
<feature type="domain" description="RRM" evidence="3">
    <location>
        <begin position="2"/>
        <end position="76"/>
    </location>
</feature>
<dbReference type="PROSITE" id="PS50102">
    <property type="entry name" value="RRM"/>
    <property type="match status" value="1"/>
</dbReference>
<evidence type="ECO:0000259" key="3">
    <source>
        <dbReference type="PROSITE" id="PS50102"/>
    </source>
</evidence>
<dbReference type="PANTHER" id="PTHR32343:SF10">
    <property type="entry name" value="RNA-BINDING REGION RNP-1 DOMAIN-CONTAINING PROTEIN"/>
    <property type="match status" value="1"/>
</dbReference>
<dbReference type="InterPro" id="IPR000504">
    <property type="entry name" value="RRM_dom"/>
</dbReference>
<dbReference type="PANTHER" id="PTHR32343">
    <property type="entry name" value="SERINE/ARGININE-RICH SPLICING FACTOR"/>
    <property type="match status" value="1"/>
</dbReference>